<dbReference type="InterPro" id="IPR000847">
    <property type="entry name" value="LysR_HTH_N"/>
</dbReference>
<comment type="caution">
    <text evidence="6">The sequence shown here is derived from an EMBL/GenBank/DDBJ whole genome shotgun (WGS) entry which is preliminary data.</text>
</comment>
<evidence type="ECO:0000259" key="5">
    <source>
        <dbReference type="PROSITE" id="PS50931"/>
    </source>
</evidence>
<dbReference type="Gene3D" id="1.10.10.10">
    <property type="entry name" value="Winged helix-like DNA-binding domain superfamily/Winged helix DNA-binding domain"/>
    <property type="match status" value="1"/>
</dbReference>
<dbReference type="PANTHER" id="PTHR30537:SF3">
    <property type="entry name" value="TRANSCRIPTIONAL REGULATORY PROTEIN"/>
    <property type="match status" value="1"/>
</dbReference>
<evidence type="ECO:0000256" key="3">
    <source>
        <dbReference type="ARBA" id="ARBA00023125"/>
    </source>
</evidence>
<dbReference type="SUPFAM" id="SSF53850">
    <property type="entry name" value="Periplasmic binding protein-like II"/>
    <property type="match status" value="1"/>
</dbReference>
<dbReference type="Pfam" id="PF03466">
    <property type="entry name" value="LysR_substrate"/>
    <property type="match status" value="1"/>
</dbReference>
<gene>
    <name evidence="6" type="ORF">HND93_02785</name>
</gene>
<keyword evidence="7" id="KW-1185">Reference proteome</keyword>
<proteinExistence type="inferred from homology"/>
<feature type="domain" description="HTH lysR-type" evidence="5">
    <location>
        <begin position="10"/>
        <end position="67"/>
    </location>
</feature>
<dbReference type="SUPFAM" id="SSF46785">
    <property type="entry name" value="Winged helix' DNA-binding domain"/>
    <property type="match status" value="1"/>
</dbReference>
<accession>A0ABX2T331</accession>
<evidence type="ECO:0000256" key="1">
    <source>
        <dbReference type="ARBA" id="ARBA00009437"/>
    </source>
</evidence>
<dbReference type="PROSITE" id="PS50931">
    <property type="entry name" value="HTH_LYSR"/>
    <property type="match status" value="1"/>
</dbReference>
<dbReference type="InterPro" id="IPR005119">
    <property type="entry name" value="LysR_subst-bd"/>
</dbReference>
<dbReference type="InterPro" id="IPR036388">
    <property type="entry name" value="WH-like_DNA-bd_sf"/>
</dbReference>
<keyword evidence="4" id="KW-0804">Transcription</keyword>
<dbReference type="Proteomes" id="UP000584642">
    <property type="component" value="Unassembled WGS sequence"/>
</dbReference>
<keyword evidence="3" id="KW-0238">DNA-binding</keyword>
<dbReference type="InterPro" id="IPR036390">
    <property type="entry name" value="WH_DNA-bd_sf"/>
</dbReference>
<protein>
    <submittedName>
        <fullName evidence="6">LysR family transcriptional regulator</fullName>
    </submittedName>
</protein>
<reference evidence="6 7" key="1">
    <citation type="submission" date="2020-05" db="EMBL/GenBank/DDBJ databases">
        <title>Azospirillum oleiclasticum sp. nov, a nitrogen-fixing and heavy crude oil-emulsifying bacterium isolated from the crude oil of Yumen Oilfield.</title>
        <authorList>
            <person name="Wu D."/>
            <person name="Cai M."/>
            <person name="Zhang X."/>
        </authorList>
    </citation>
    <scope>NUCLEOTIDE SEQUENCE [LARGE SCALE GENOMIC DNA]</scope>
    <source>
        <strain evidence="6 7">ROY-1-1-2</strain>
    </source>
</reference>
<evidence type="ECO:0000313" key="6">
    <source>
        <dbReference type="EMBL" id="NYZ18624.1"/>
    </source>
</evidence>
<evidence type="ECO:0000256" key="2">
    <source>
        <dbReference type="ARBA" id="ARBA00023015"/>
    </source>
</evidence>
<dbReference type="InterPro" id="IPR058163">
    <property type="entry name" value="LysR-type_TF_proteobact-type"/>
</dbReference>
<dbReference type="Gene3D" id="3.40.190.290">
    <property type="match status" value="1"/>
</dbReference>
<evidence type="ECO:0000256" key="4">
    <source>
        <dbReference type="ARBA" id="ARBA00023163"/>
    </source>
</evidence>
<name>A0ABX2T331_9PROT</name>
<dbReference type="RefSeq" id="WP_180280350.1">
    <property type="nucleotide sequence ID" value="NZ_JABFDB010000001.1"/>
</dbReference>
<dbReference type="PANTHER" id="PTHR30537">
    <property type="entry name" value="HTH-TYPE TRANSCRIPTIONAL REGULATOR"/>
    <property type="match status" value="1"/>
</dbReference>
<sequence>MASIPGPVNFDWSDLRAFLAVARTGRLTAAALRLGADHTTVSRRIARLEEALRARLFERRPAGYSLTTQGERLLRAAEAMESIAIAAQNDIANTGLSVSGAVRIGATEGFGSYFLAPRIGELCRRHPELEVQLVAMPTRFSLSKREADIAISLTRPQEGRLVARRLTDYHLRVYAAAAYLESHPPIERRDDLLRHAFIGYIDDLIYTPELDYLEAVGPIAPQVKSSNLIAQLRATVAGTGLCILPSFIAATEPTLVPVLPDEITLTRSFWLIVHEDLHPLARITTTAEFIAEVVRRERGVFLPEC</sequence>
<evidence type="ECO:0000313" key="7">
    <source>
        <dbReference type="Proteomes" id="UP000584642"/>
    </source>
</evidence>
<dbReference type="Pfam" id="PF00126">
    <property type="entry name" value="HTH_1"/>
    <property type="match status" value="1"/>
</dbReference>
<dbReference type="EMBL" id="JABFDB010000001">
    <property type="protein sequence ID" value="NYZ18624.1"/>
    <property type="molecule type" value="Genomic_DNA"/>
</dbReference>
<comment type="similarity">
    <text evidence="1">Belongs to the LysR transcriptional regulatory family.</text>
</comment>
<organism evidence="6 7">
    <name type="scientific">Azospirillum oleiclasticum</name>
    <dbReference type="NCBI Taxonomy" id="2735135"/>
    <lineage>
        <taxon>Bacteria</taxon>
        <taxon>Pseudomonadati</taxon>
        <taxon>Pseudomonadota</taxon>
        <taxon>Alphaproteobacteria</taxon>
        <taxon>Rhodospirillales</taxon>
        <taxon>Azospirillaceae</taxon>
        <taxon>Azospirillum</taxon>
    </lineage>
</organism>
<keyword evidence="2" id="KW-0805">Transcription regulation</keyword>